<dbReference type="AlphaFoldDB" id="A0A7C8ME83"/>
<dbReference type="EMBL" id="JAADJZ010000005">
    <property type="protein sequence ID" value="KAF2874781.1"/>
    <property type="molecule type" value="Genomic_DNA"/>
</dbReference>
<protein>
    <submittedName>
        <fullName evidence="1">Uncharacterized protein</fullName>
    </submittedName>
</protein>
<name>A0A7C8ME83_9PLEO</name>
<accession>A0A7C8ME83</accession>
<evidence type="ECO:0000313" key="1">
    <source>
        <dbReference type="EMBL" id="KAF2874781.1"/>
    </source>
</evidence>
<comment type="caution">
    <text evidence="1">The sequence shown here is derived from an EMBL/GenBank/DDBJ whole genome shotgun (WGS) entry which is preliminary data.</text>
</comment>
<reference evidence="1 2" key="1">
    <citation type="submission" date="2020-01" db="EMBL/GenBank/DDBJ databases">
        <authorList>
            <consortium name="DOE Joint Genome Institute"/>
            <person name="Haridas S."/>
            <person name="Albert R."/>
            <person name="Binder M."/>
            <person name="Bloem J."/>
            <person name="Labutti K."/>
            <person name="Salamov A."/>
            <person name="Andreopoulos B."/>
            <person name="Baker S.E."/>
            <person name="Barry K."/>
            <person name="Bills G."/>
            <person name="Bluhm B.H."/>
            <person name="Cannon C."/>
            <person name="Castanera R."/>
            <person name="Culley D.E."/>
            <person name="Daum C."/>
            <person name="Ezra D."/>
            <person name="Gonzalez J.B."/>
            <person name="Henrissat B."/>
            <person name="Kuo A."/>
            <person name="Liang C."/>
            <person name="Lipzen A."/>
            <person name="Lutzoni F."/>
            <person name="Magnuson J."/>
            <person name="Mondo S."/>
            <person name="Nolan M."/>
            <person name="Ohm R."/>
            <person name="Pangilinan J."/>
            <person name="Park H.-J.H."/>
            <person name="Ramirez L."/>
            <person name="Alfaro M."/>
            <person name="Sun H."/>
            <person name="Tritt A."/>
            <person name="Yoshinaga Y."/>
            <person name="Zwiers L.-H.L."/>
            <person name="Turgeon B.G."/>
            <person name="Goodwin S.B."/>
            <person name="Spatafora J.W."/>
            <person name="Crous P.W."/>
            <person name="Grigoriev I.V."/>
        </authorList>
    </citation>
    <scope>NUCLEOTIDE SEQUENCE [LARGE SCALE GENOMIC DNA]</scope>
    <source>
        <strain evidence="1 2">CBS 611.86</strain>
    </source>
</reference>
<sequence length="194" mass="22111">MSDKSGHPFDIATQKREDALNIGGSFKRWVPNIFDKASYTMWRYTSTEGAEILIIKESTDPRRQQDILSGLAQMIEKVGDAADLMTGLASKIGQYFIEEKLEEGKLEDHTEPKEKKLEDHTTLKEKKLEDYIITVRNWILSSQPPFLSAFFPLPDDENEKLKPDALTFSLVIQLHQAVDPEPSAIIFERNPGFI</sequence>
<keyword evidence="2" id="KW-1185">Reference proteome</keyword>
<organism evidence="1 2">
    <name type="scientific">Massariosphaeria phaeospora</name>
    <dbReference type="NCBI Taxonomy" id="100035"/>
    <lineage>
        <taxon>Eukaryota</taxon>
        <taxon>Fungi</taxon>
        <taxon>Dikarya</taxon>
        <taxon>Ascomycota</taxon>
        <taxon>Pezizomycotina</taxon>
        <taxon>Dothideomycetes</taxon>
        <taxon>Pleosporomycetidae</taxon>
        <taxon>Pleosporales</taxon>
        <taxon>Pleosporales incertae sedis</taxon>
        <taxon>Massariosphaeria</taxon>
    </lineage>
</organism>
<proteinExistence type="predicted"/>
<evidence type="ECO:0000313" key="2">
    <source>
        <dbReference type="Proteomes" id="UP000481861"/>
    </source>
</evidence>
<gene>
    <name evidence="1" type="ORF">BDV95DRAFT_603574</name>
</gene>
<dbReference type="Proteomes" id="UP000481861">
    <property type="component" value="Unassembled WGS sequence"/>
</dbReference>